<dbReference type="STRING" id="1497955.HMPREF1872_00308"/>
<gene>
    <name evidence="1" type="ORF">HMPREF1872_00308</name>
</gene>
<sequence>MLKPLFFVKFASERKFDFDISDILAKLIYTRILDPSSKRSSFDIAQSYFERPNFQLHAVYRALECLSNNSDTFQEWVYKESKRLIKRQDKILFYDCTNYFFEVKKASGLKQYGASKEQRPLPVVQMGLFLDASSLPLAFSINSGNTNKQTTLKPLTKQILNDFKLAKFVVCTDAGLSSLENRQFNSLIDRAFITTQSIKKLK</sequence>
<reference evidence="2" key="1">
    <citation type="submission" date="2016-01" db="EMBL/GenBank/DDBJ databases">
        <authorList>
            <person name="Mitreva M."/>
            <person name="Pepin K.H."/>
            <person name="Mihindukulasuriya K.A."/>
            <person name="Fulton R."/>
            <person name="Fronick C."/>
            <person name="O'Laughlin M."/>
            <person name="Miner T."/>
            <person name="Herter B."/>
            <person name="Rosa B.A."/>
            <person name="Cordes M."/>
            <person name="Tomlinson C."/>
            <person name="Wollam A."/>
            <person name="Palsikar V.B."/>
            <person name="Mardis E.R."/>
            <person name="Wilson R.K."/>
        </authorList>
    </citation>
    <scope>NUCLEOTIDE SEQUENCE [LARGE SCALE GENOMIC DNA]</scope>
    <source>
        <strain evidence="2">KA00274</strain>
    </source>
</reference>
<comment type="caution">
    <text evidence="1">The sequence shown here is derived from an EMBL/GenBank/DDBJ whole genome shotgun (WGS) entry which is preliminary data.</text>
</comment>
<name>A0A133YGL1_9FIRM</name>
<proteinExistence type="predicted"/>
<dbReference type="RefSeq" id="WP_066713021.1">
    <property type="nucleotide sequence ID" value="NZ_JARFNM010000001.1"/>
</dbReference>
<evidence type="ECO:0008006" key="3">
    <source>
        <dbReference type="Google" id="ProtNLM"/>
    </source>
</evidence>
<evidence type="ECO:0000313" key="1">
    <source>
        <dbReference type="EMBL" id="KXB42328.1"/>
    </source>
</evidence>
<dbReference type="AlphaFoldDB" id="A0A133YGL1"/>
<dbReference type="Proteomes" id="UP000070080">
    <property type="component" value="Unassembled WGS sequence"/>
</dbReference>
<organism evidence="1 2">
    <name type="scientific">Amygdalobacter nucleatus</name>
    <dbReference type="NCBI Taxonomy" id="3029274"/>
    <lineage>
        <taxon>Bacteria</taxon>
        <taxon>Bacillati</taxon>
        <taxon>Bacillota</taxon>
        <taxon>Clostridia</taxon>
        <taxon>Eubacteriales</taxon>
        <taxon>Oscillospiraceae</taxon>
        <taxon>Amygdalobacter</taxon>
    </lineage>
</organism>
<dbReference type="OrthoDB" id="9767746at2"/>
<accession>A0A133YGL1</accession>
<dbReference type="EMBL" id="LSCV01000003">
    <property type="protein sequence ID" value="KXB42328.1"/>
    <property type="molecule type" value="Genomic_DNA"/>
</dbReference>
<protein>
    <recommendedName>
        <fullName evidence="3">Transposase IS4-like domain-containing protein</fullName>
    </recommendedName>
</protein>
<evidence type="ECO:0000313" key="2">
    <source>
        <dbReference type="Proteomes" id="UP000070080"/>
    </source>
</evidence>
<keyword evidence="2" id="KW-1185">Reference proteome</keyword>